<dbReference type="RefSeq" id="WP_089846406.1">
    <property type="nucleotide sequence ID" value="NZ_FNEJ01000007.1"/>
</dbReference>
<keyword evidence="10" id="KW-1185">Reference proteome</keyword>
<dbReference type="GO" id="GO:0005886">
    <property type="term" value="C:plasma membrane"/>
    <property type="evidence" value="ECO:0007669"/>
    <property type="project" value="UniProtKB-SubCell"/>
</dbReference>
<reference evidence="9 10" key="1">
    <citation type="submission" date="2016-10" db="EMBL/GenBank/DDBJ databases">
        <authorList>
            <person name="de Groot N.N."/>
        </authorList>
    </citation>
    <scope>NUCLEOTIDE SEQUENCE [LARGE SCALE GENOMIC DNA]</scope>
    <source>
        <strain evidence="9 10">DSM 26424</strain>
    </source>
</reference>
<evidence type="ECO:0000256" key="6">
    <source>
        <dbReference type="ARBA" id="ARBA00023136"/>
    </source>
</evidence>
<dbReference type="Pfam" id="PF00528">
    <property type="entry name" value="BPD_transp_1"/>
    <property type="match status" value="1"/>
</dbReference>
<feature type="transmembrane region" description="Helical" evidence="7">
    <location>
        <begin position="285"/>
        <end position="308"/>
    </location>
</feature>
<dbReference type="InterPro" id="IPR045621">
    <property type="entry name" value="BPD_transp_1_N"/>
</dbReference>
<feature type="domain" description="ABC transmembrane type-1" evidence="8">
    <location>
        <begin position="99"/>
        <end position="304"/>
    </location>
</feature>
<dbReference type="Gene3D" id="1.10.3720.10">
    <property type="entry name" value="MetI-like"/>
    <property type="match status" value="1"/>
</dbReference>
<keyword evidence="6 7" id="KW-0472">Membrane</keyword>
<gene>
    <name evidence="9" type="ORF">SAMN04487993_1007151</name>
</gene>
<evidence type="ECO:0000256" key="7">
    <source>
        <dbReference type="RuleBase" id="RU363032"/>
    </source>
</evidence>
<dbReference type="SUPFAM" id="SSF161098">
    <property type="entry name" value="MetI-like"/>
    <property type="match status" value="1"/>
</dbReference>
<dbReference type="PROSITE" id="PS50928">
    <property type="entry name" value="ABC_TM1"/>
    <property type="match status" value="1"/>
</dbReference>
<evidence type="ECO:0000256" key="2">
    <source>
        <dbReference type="ARBA" id="ARBA00022448"/>
    </source>
</evidence>
<dbReference type="InterPro" id="IPR000515">
    <property type="entry name" value="MetI-like"/>
</dbReference>
<dbReference type="PANTHER" id="PTHR43163:SF6">
    <property type="entry name" value="DIPEPTIDE TRANSPORT SYSTEM PERMEASE PROTEIN DPPB-RELATED"/>
    <property type="match status" value="1"/>
</dbReference>
<sequence length="318" mass="34195">MNMQLVRFLGWRAVQVLPVLAMATLAIFGLIQLVPGDPAATIAGEYATAENIEAIRRDLGLDRPLWEQYGTWLWNALQGDLSNSLLTGLPVLDEVARRLPPTLFIAVFALLISICIGVPLGILAATRADSALDRFVTSVASLGVAVPNFWLGMIFVSIFALGFGWFPTTGARPISEDFWGAVHHAALPAATLATAGIAEIARQLRSSLIEVLQSQYVRTLRAKGLSPARILWKHGLRNAALTLLTVIGLVFNHTLGATVATEAVFAIPGAGSMIVNAAINKDFPVLQGAVFVLVLIVISMNLIIDLLYTVLDPRVKKD</sequence>
<organism evidence="9 10">
    <name type="scientific">Salipiger marinus</name>
    <dbReference type="NCBI Taxonomy" id="555512"/>
    <lineage>
        <taxon>Bacteria</taxon>
        <taxon>Pseudomonadati</taxon>
        <taxon>Pseudomonadota</taxon>
        <taxon>Alphaproteobacteria</taxon>
        <taxon>Rhodobacterales</taxon>
        <taxon>Roseobacteraceae</taxon>
        <taxon>Salipiger</taxon>
    </lineage>
</organism>
<feature type="transmembrane region" description="Helical" evidence="7">
    <location>
        <begin position="135"/>
        <end position="166"/>
    </location>
</feature>
<keyword evidence="4 7" id="KW-0812">Transmembrane</keyword>
<feature type="transmembrane region" description="Helical" evidence="7">
    <location>
        <begin position="103"/>
        <end position="123"/>
    </location>
</feature>
<keyword evidence="5 7" id="KW-1133">Transmembrane helix</keyword>
<dbReference type="Pfam" id="PF19300">
    <property type="entry name" value="BPD_transp_1_N"/>
    <property type="match status" value="1"/>
</dbReference>
<dbReference type="Proteomes" id="UP000199093">
    <property type="component" value="Unassembled WGS sequence"/>
</dbReference>
<dbReference type="OrthoDB" id="9807402at2"/>
<dbReference type="STRING" id="555512.SAMN04487993_1007151"/>
<evidence type="ECO:0000313" key="9">
    <source>
        <dbReference type="EMBL" id="SDI62490.1"/>
    </source>
</evidence>
<accession>A0A1G8M533</accession>
<dbReference type="InterPro" id="IPR035906">
    <property type="entry name" value="MetI-like_sf"/>
</dbReference>
<proteinExistence type="inferred from homology"/>
<evidence type="ECO:0000256" key="3">
    <source>
        <dbReference type="ARBA" id="ARBA00022475"/>
    </source>
</evidence>
<dbReference type="GO" id="GO:0071916">
    <property type="term" value="F:dipeptide transmembrane transporter activity"/>
    <property type="evidence" value="ECO:0007669"/>
    <property type="project" value="TreeGrafter"/>
</dbReference>
<dbReference type="EMBL" id="FNEJ01000007">
    <property type="protein sequence ID" value="SDI62490.1"/>
    <property type="molecule type" value="Genomic_DNA"/>
</dbReference>
<dbReference type="PANTHER" id="PTHR43163">
    <property type="entry name" value="DIPEPTIDE TRANSPORT SYSTEM PERMEASE PROTEIN DPPB-RELATED"/>
    <property type="match status" value="1"/>
</dbReference>
<protein>
    <submittedName>
        <fullName evidence="9">Peptide/nickel transport system permease protein</fullName>
    </submittedName>
</protein>
<keyword evidence="2 7" id="KW-0813">Transport</keyword>
<comment type="similarity">
    <text evidence="7">Belongs to the binding-protein-dependent transport system permease family.</text>
</comment>
<keyword evidence="3" id="KW-1003">Cell membrane</keyword>
<dbReference type="AlphaFoldDB" id="A0A1G8M533"/>
<feature type="transmembrane region" description="Helical" evidence="7">
    <location>
        <begin position="239"/>
        <end position="265"/>
    </location>
</feature>
<evidence type="ECO:0000256" key="4">
    <source>
        <dbReference type="ARBA" id="ARBA00022692"/>
    </source>
</evidence>
<evidence type="ECO:0000313" key="10">
    <source>
        <dbReference type="Proteomes" id="UP000199093"/>
    </source>
</evidence>
<feature type="transmembrane region" description="Helical" evidence="7">
    <location>
        <begin position="178"/>
        <end position="198"/>
    </location>
</feature>
<dbReference type="CDD" id="cd06261">
    <property type="entry name" value="TM_PBP2"/>
    <property type="match status" value="1"/>
</dbReference>
<evidence type="ECO:0000256" key="5">
    <source>
        <dbReference type="ARBA" id="ARBA00022989"/>
    </source>
</evidence>
<comment type="subcellular location">
    <subcellularLocation>
        <location evidence="1 7">Cell membrane</location>
        <topology evidence="1 7">Multi-pass membrane protein</topology>
    </subcellularLocation>
</comment>
<name>A0A1G8M533_9RHOB</name>
<evidence type="ECO:0000259" key="8">
    <source>
        <dbReference type="PROSITE" id="PS50928"/>
    </source>
</evidence>
<feature type="transmembrane region" description="Helical" evidence="7">
    <location>
        <begin position="12"/>
        <end position="31"/>
    </location>
</feature>
<evidence type="ECO:0000256" key="1">
    <source>
        <dbReference type="ARBA" id="ARBA00004651"/>
    </source>
</evidence>